<reference evidence="1 2" key="1">
    <citation type="journal article" date="2013" name="Mar. Genomics">
        <title>Expression of sulfatases in Rhodopirellula baltica and the diversity of sulfatases in the genus Rhodopirellula.</title>
        <authorList>
            <person name="Wegner C.E."/>
            <person name="Richter-Heitmann T."/>
            <person name="Klindworth A."/>
            <person name="Klockow C."/>
            <person name="Richter M."/>
            <person name="Achstetter T."/>
            <person name="Glockner F.O."/>
            <person name="Harder J."/>
        </authorList>
    </citation>
    <scope>NUCLEOTIDE SEQUENCE [LARGE SCALE GENOMIC DNA]</scope>
    <source>
        <strain evidence="1 2">SM1</strain>
    </source>
</reference>
<evidence type="ECO:0000313" key="2">
    <source>
        <dbReference type="Proteomes" id="UP000011991"/>
    </source>
</evidence>
<protein>
    <submittedName>
        <fullName evidence="1">Uncharacterized protein</fullName>
    </submittedName>
</protein>
<dbReference type="Proteomes" id="UP000011991">
    <property type="component" value="Unassembled WGS sequence"/>
</dbReference>
<organism evidence="1 2">
    <name type="scientific">Rhodopirellula maiorica SM1</name>
    <dbReference type="NCBI Taxonomy" id="1265738"/>
    <lineage>
        <taxon>Bacteria</taxon>
        <taxon>Pseudomonadati</taxon>
        <taxon>Planctomycetota</taxon>
        <taxon>Planctomycetia</taxon>
        <taxon>Pirellulales</taxon>
        <taxon>Pirellulaceae</taxon>
        <taxon>Novipirellula</taxon>
    </lineage>
</organism>
<evidence type="ECO:0000313" key="1">
    <source>
        <dbReference type="EMBL" id="EMI19433.1"/>
    </source>
</evidence>
<dbReference type="PATRIC" id="fig|1265738.3.peg.3643"/>
<gene>
    <name evidence="1" type="ORF">RMSM_03637</name>
</gene>
<dbReference type="EMBL" id="ANOG01000526">
    <property type="protein sequence ID" value="EMI19433.1"/>
    <property type="molecule type" value="Genomic_DNA"/>
</dbReference>
<dbReference type="AlphaFoldDB" id="M5RJD7"/>
<comment type="caution">
    <text evidence="1">The sequence shown here is derived from an EMBL/GenBank/DDBJ whole genome shotgun (WGS) entry which is preliminary data.</text>
</comment>
<keyword evidence="2" id="KW-1185">Reference proteome</keyword>
<name>M5RJD7_9BACT</name>
<accession>M5RJD7</accession>
<proteinExistence type="predicted"/>
<sequence>MFHETNRLGDAQSRNLRFMKTRSQNERCDQANSVKTCQILAMGSLRTKRASAEE</sequence>